<proteinExistence type="predicted"/>
<accession>A0AAW4N1U8</accession>
<reference evidence="1" key="1">
    <citation type="submission" date="2021-06" db="EMBL/GenBank/DDBJ databases">
        <title>Collection of gut derived symbiotic bacterial strains cultured from healthy donors.</title>
        <authorList>
            <person name="Lin H."/>
            <person name="Littmann E."/>
            <person name="Pamer E.G."/>
        </authorList>
    </citation>
    <scope>NUCLEOTIDE SEQUENCE</scope>
    <source>
        <strain evidence="1">MSK.21.74</strain>
    </source>
</reference>
<organism evidence="1 2">
    <name type="scientific">Segatella copri</name>
    <dbReference type="NCBI Taxonomy" id="165179"/>
    <lineage>
        <taxon>Bacteria</taxon>
        <taxon>Pseudomonadati</taxon>
        <taxon>Bacteroidota</taxon>
        <taxon>Bacteroidia</taxon>
        <taxon>Bacteroidales</taxon>
        <taxon>Prevotellaceae</taxon>
        <taxon>Segatella</taxon>
    </lineage>
</organism>
<evidence type="ECO:0008006" key="3">
    <source>
        <dbReference type="Google" id="ProtNLM"/>
    </source>
</evidence>
<sequence>MKKFLVLFIASFITGMFCCYLVGITTKADSSSFDNIEFCYKGKINEKLWFKSKSDSLYESDRTVYSYDEGIISTPKCVAEVASRLLDELHFGYMKNEYPLKVVKDVKSWKVYGNSYESPVHIQLYRKTGMVMDY</sequence>
<evidence type="ECO:0000313" key="1">
    <source>
        <dbReference type="EMBL" id="MBV3387480.1"/>
    </source>
</evidence>
<gene>
    <name evidence="1" type="ORF">KSW82_06975</name>
</gene>
<dbReference type="EMBL" id="JAHOEI010000018">
    <property type="protein sequence ID" value="MBV3387480.1"/>
    <property type="molecule type" value="Genomic_DNA"/>
</dbReference>
<dbReference type="RefSeq" id="WP_217744332.1">
    <property type="nucleotide sequence ID" value="NZ_JAHOEI010000018.1"/>
</dbReference>
<comment type="caution">
    <text evidence="1">The sequence shown here is derived from an EMBL/GenBank/DDBJ whole genome shotgun (WGS) entry which is preliminary data.</text>
</comment>
<protein>
    <recommendedName>
        <fullName evidence="3">Lipoprotein</fullName>
    </recommendedName>
</protein>
<dbReference type="AlphaFoldDB" id="A0AAW4N1U8"/>
<evidence type="ECO:0000313" key="2">
    <source>
        <dbReference type="Proteomes" id="UP001196765"/>
    </source>
</evidence>
<name>A0AAW4N1U8_9BACT</name>
<dbReference type="Proteomes" id="UP001196765">
    <property type="component" value="Unassembled WGS sequence"/>
</dbReference>